<dbReference type="GO" id="GO:0016020">
    <property type="term" value="C:membrane"/>
    <property type="evidence" value="ECO:0007669"/>
    <property type="project" value="UniProtKB-SubCell"/>
</dbReference>
<gene>
    <name evidence="8" type="primary">ndhF</name>
</gene>
<proteinExistence type="predicted"/>
<evidence type="ECO:0000256" key="1">
    <source>
        <dbReference type="ARBA" id="ARBA00004141"/>
    </source>
</evidence>
<keyword evidence="8" id="KW-0934">Plastid</keyword>
<keyword evidence="3 5" id="KW-1133">Transmembrane helix</keyword>
<keyword evidence="2 5" id="KW-0812">Transmembrane</keyword>
<feature type="transmembrane region" description="Helical" evidence="5">
    <location>
        <begin position="47"/>
        <end position="72"/>
    </location>
</feature>
<geneLocation type="chloroplast" evidence="8"/>
<sequence length="73" mass="8486">MWSFRSVLLLSIILVFSTNLSIQQINSNSIYHYVWSWLITNDFSLELGYLLDPLTSIMSILITTVRIAVLFFL</sequence>
<feature type="domain" description="NADH-Ubiquinone oxidoreductase (complex I) chain 5 N-terminal" evidence="7">
    <location>
        <begin position="37"/>
        <end position="72"/>
    </location>
</feature>
<evidence type="ECO:0000256" key="2">
    <source>
        <dbReference type="ARBA" id="ARBA00022692"/>
    </source>
</evidence>
<feature type="signal peptide" evidence="6">
    <location>
        <begin position="1"/>
        <end position="17"/>
    </location>
</feature>
<feature type="chain" id="PRO_5034015358" evidence="6">
    <location>
        <begin position="18"/>
        <end position="73"/>
    </location>
</feature>
<evidence type="ECO:0000313" key="8">
    <source>
        <dbReference type="EMBL" id="QXI86207.1"/>
    </source>
</evidence>
<dbReference type="Pfam" id="PF00662">
    <property type="entry name" value="Proton_antipo_N"/>
    <property type="match status" value="1"/>
</dbReference>
<comment type="subcellular location">
    <subcellularLocation>
        <location evidence="1">Membrane</location>
        <topology evidence="1">Multi-pass membrane protein</topology>
    </subcellularLocation>
</comment>
<dbReference type="EMBL" id="MN199161">
    <property type="protein sequence ID" value="QXI86207.1"/>
    <property type="molecule type" value="Genomic_DNA"/>
</dbReference>
<evidence type="ECO:0000256" key="6">
    <source>
        <dbReference type="SAM" id="SignalP"/>
    </source>
</evidence>
<evidence type="ECO:0000259" key="7">
    <source>
        <dbReference type="Pfam" id="PF00662"/>
    </source>
</evidence>
<name>A0A8F4XJE4_9GENT</name>
<dbReference type="InterPro" id="IPR001516">
    <property type="entry name" value="Proton_antipo_N"/>
</dbReference>
<organism evidence="8">
    <name type="scientific">Gentiana dolichocalyx</name>
    <dbReference type="NCBI Taxonomy" id="1892656"/>
    <lineage>
        <taxon>Eukaryota</taxon>
        <taxon>Viridiplantae</taxon>
        <taxon>Streptophyta</taxon>
        <taxon>Embryophyta</taxon>
        <taxon>Tracheophyta</taxon>
        <taxon>Spermatophyta</taxon>
        <taxon>Magnoliopsida</taxon>
        <taxon>eudicotyledons</taxon>
        <taxon>Gunneridae</taxon>
        <taxon>Pentapetalae</taxon>
        <taxon>asterids</taxon>
        <taxon>lamiids</taxon>
        <taxon>Gentianales</taxon>
        <taxon>Gentianaceae</taxon>
        <taxon>Gentianeae</taxon>
        <taxon>Gentianinae</taxon>
        <taxon>Gentiana</taxon>
    </lineage>
</organism>
<dbReference type="PRINTS" id="PR01435">
    <property type="entry name" value="NPOXDRDTASE5"/>
</dbReference>
<evidence type="ECO:0000256" key="3">
    <source>
        <dbReference type="ARBA" id="ARBA00022989"/>
    </source>
</evidence>
<keyword evidence="8" id="KW-0150">Chloroplast</keyword>
<reference evidence="8" key="1">
    <citation type="journal article" date="2021" name="Ecol. Evol.">
        <title>Lineage-specific plastid degradation in subtribe Gentianinae (Gentianaceae).</title>
        <authorList>
            <person name="Fu P.C."/>
            <person name="Sun S.S."/>
            <person name="Twyford A.D."/>
            <person name="Li B.B."/>
            <person name="Zhou R.Q."/>
            <person name="Chen S.L."/>
            <person name="Gao Q.B."/>
            <person name="Favre A."/>
        </authorList>
    </citation>
    <scope>NUCLEOTIDE SEQUENCE</scope>
</reference>
<dbReference type="AlphaFoldDB" id="A0A8F4XJE4"/>
<protein>
    <submittedName>
        <fullName evidence="8">NADH-plastoquinone oxidoreductase subunit 5</fullName>
    </submittedName>
</protein>
<accession>A0A8F4XJE4</accession>
<evidence type="ECO:0000256" key="5">
    <source>
        <dbReference type="SAM" id="Phobius"/>
    </source>
</evidence>
<keyword evidence="4 5" id="KW-0472">Membrane</keyword>
<keyword evidence="6" id="KW-0732">Signal</keyword>
<evidence type="ECO:0000256" key="4">
    <source>
        <dbReference type="ARBA" id="ARBA00023136"/>
    </source>
</evidence>